<dbReference type="InterPro" id="IPR012999">
    <property type="entry name" value="Pyr_OxRdtase_I_AS"/>
</dbReference>
<evidence type="ECO:0000256" key="15">
    <source>
        <dbReference type="PIRSR" id="PIRSR000350-4"/>
    </source>
</evidence>
<evidence type="ECO:0000256" key="2">
    <source>
        <dbReference type="ARBA" id="ARBA00007532"/>
    </source>
</evidence>
<evidence type="ECO:0000256" key="6">
    <source>
        <dbReference type="ARBA" id="ARBA00022630"/>
    </source>
</evidence>
<feature type="active site" description="Proton acceptor" evidence="13">
    <location>
        <position position="438"/>
    </location>
</feature>
<feature type="binding site" evidence="14">
    <location>
        <position position="267"/>
    </location>
    <ligand>
        <name>NAD(+)</name>
        <dbReference type="ChEBI" id="CHEBI:57540"/>
    </ligand>
</feature>
<keyword evidence="7 14" id="KW-0274">FAD</keyword>
<dbReference type="InterPro" id="IPR036188">
    <property type="entry name" value="FAD/NAD-bd_sf"/>
</dbReference>
<dbReference type="AlphaFoldDB" id="A0A1H5TR86"/>
<keyword evidence="20" id="KW-1185">Reference proteome</keyword>
<dbReference type="Proteomes" id="UP000242850">
    <property type="component" value="Unassembled WGS sequence"/>
</dbReference>
<dbReference type="PROSITE" id="PS00076">
    <property type="entry name" value="PYRIDINE_REDOX_1"/>
    <property type="match status" value="1"/>
</dbReference>
<keyword evidence="14" id="KW-0547">Nucleotide-binding</keyword>
<dbReference type="InterPro" id="IPR004099">
    <property type="entry name" value="Pyr_nucl-diS_OxRdtase_dimer"/>
</dbReference>
<keyword evidence="9 14" id="KW-0520">NAD</keyword>
<feature type="domain" description="Pyridine nucleotide-disulphide oxidoreductase dimerisation" evidence="17">
    <location>
        <begin position="340"/>
        <end position="448"/>
    </location>
</feature>
<comment type="cofactor">
    <cofactor evidence="14 16">
        <name>FAD</name>
        <dbReference type="ChEBI" id="CHEBI:57692"/>
    </cofactor>
    <text evidence="14 16">Binds 1 FAD per subunit.</text>
</comment>
<dbReference type="NCBIfam" id="TIGR01350">
    <property type="entry name" value="lipoamide_DH"/>
    <property type="match status" value="1"/>
</dbReference>
<keyword evidence="10" id="KW-1015">Disulfide bond</keyword>
<evidence type="ECO:0000256" key="13">
    <source>
        <dbReference type="PIRSR" id="PIRSR000350-2"/>
    </source>
</evidence>
<feature type="binding site" evidence="14">
    <location>
        <begin position="180"/>
        <end position="187"/>
    </location>
    <ligand>
        <name>NAD(+)</name>
        <dbReference type="ChEBI" id="CHEBI:57540"/>
    </ligand>
</feature>
<feature type="domain" description="FAD/NAD(P)-binding" evidence="18">
    <location>
        <begin position="7"/>
        <end position="321"/>
    </location>
</feature>
<dbReference type="OrthoDB" id="9807946at2"/>
<evidence type="ECO:0000259" key="18">
    <source>
        <dbReference type="Pfam" id="PF07992"/>
    </source>
</evidence>
<evidence type="ECO:0000256" key="12">
    <source>
        <dbReference type="ARBA" id="ARBA00049187"/>
    </source>
</evidence>
<comment type="miscellaneous">
    <text evidence="16">The active site is a redox-active disulfide bond.</text>
</comment>
<evidence type="ECO:0000256" key="1">
    <source>
        <dbReference type="ARBA" id="ARBA00004496"/>
    </source>
</evidence>
<dbReference type="GO" id="GO:0004148">
    <property type="term" value="F:dihydrolipoyl dehydrogenase (NADH) activity"/>
    <property type="evidence" value="ECO:0007669"/>
    <property type="project" value="UniProtKB-EC"/>
</dbReference>
<name>A0A1H5TR86_9CLOT</name>
<evidence type="ECO:0000313" key="20">
    <source>
        <dbReference type="Proteomes" id="UP000242850"/>
    </source>
</evidence>
<evidence type="ECO:0000256" key="3">
    <source>
        <dbReference type="ARBA" id="ARBA00012608"/>
    </source>
</evidence>
<dbReference type="GO" id="GO:0005737">
    <property type="term" value="C:cytoplasm"/>
    <property type="evidence" value="ECO:0007669"/>
    <property type="project" value="UniProtKB-SubCell"/>
</dbReference>
<dbReference type="InterPro" id="IPR001100">
    <property type="entry name" value="Pyr_nuc-diS_OxRdtase"/>
</dbReference>
<evidence type="ECO:0000259" key="17">
    <source>
        <dbReference type="Pfam" id="PF02852"/>
    </source>
</evidence>
<keyword evidence="5" id="KW-0963">Cytoplasm</keyword>
<sequence>MKKLDCDYVVLGGGPAGYYAAITGAKLGAKVTLIEKSNLGGVCLNQGCIPTKALLRTSGLVRNFKKSLEFGIESQIKNTNWLTSVERKNRVVKTLRIGLENLISSNKINLVNGIGILKNQNQLYVNAEDEEKIINFNKLVIATGAVPIIPQIEGVDLEGVLTSDDILDLTEIPESLVIIGSGIIGLEFAEMFSPFCNVTVLEIKDTLDVGDLEISNELLKILKRKGINFKFGVNVKKITKEGSLRVYFEEKSKESFLTADKVLLAVGRKPNITSDFVDVGLDILNNALQVDESYRTNIENIYAAGDVIGGRQLAHLSFAEGRAAILNAMGKEGKVNYEAVPICIYTSPEVAMVGLTEKEAIEKGYDVKIGKFYFRNNGRALTLGERDGLVKVVTDKRNNKILGCQILGEGASELISEITLAITLKADLNTLASMIHPHPTLSEAVFEAINDALGLSVHKI</sequence>
<dbReference type="InterPro" id="IPR006258">
    <property type="entry name" value="Lipoamide_DH"/>
</dbReference>
<evidence type="ECO:0000256" key="16">
    <source>
        <dbReference type="RuleBase" id="RU003692"/>
    </source>
</evidence>
<dbReference type="PANTHER" id="PTHR22912">
    <property type="entry name" value="DISULFIDE OXIDOREDUCTASE"/>
    <property type="match status" value="1"/>
</dbReference>
<evidence type="ECO:0000256" key="8">
    <source>
        <dbReference type="ARBA" id="ARBA00023002"/>
    </source>
</evidence>
<reference evidence="20" key="1">
    <citation type="submission" date="2016-10" db="EMBL/GenBank/DDBJ databases">
        <authorList>
            <person name="Varghese N."/>
            <person name="Submissions S."/>
        </authorList>
    </citation>
    <scope>NUCLEOTIDE SEQUENCE [LARGE SCALE GENOMIC DNA]</scope>
    <source>
        <strain evidence="20">DSM 5463</strain>
    </source>
</reference>
<feature type="disulfide bond" description="Redox-active" evidence="15">
    <location>
        <begin position="43"/>
        <end position="48"/>
    </location>
</feature>
<dbReference type="Gene3D" id="3.30.390.30">
    <property type="match status" value="1"/>
</dbReference>
<feature type="binding site" evidence="14">
    <location>
        <position position="202"/>
    </location>
    <ligand>
        <name>NAD(+)</name>
        <dbReference type="ChEBI" id="CHEBI:57540"/>
    </ligand>
</feature>
<evidence type="ECO:0000256" key="10">
    <source>
        <dbReference type="ARBA" id="ARBA00023157"/>
    </source>
</evidence>
<comment type="catalytic activity">
    <reaction evidence="12 16">
        <text>N(6)-[(R)-dihydrolipoyl]-L-lysyl-[protein] + NAD(+) = N(6)-[(R)-lipoyl]-L-lysyl-[protein] + NADH + H(+)</text>
        <dbReference type="Rhea" id="RHEA:15045"/>
        <dbReference type="Rhea" id="RHEA-COMP:10474"/>
        <dbReference type="Rhea" id="RHEA-COMP:10475"/>
        <dbReference type="ChEBI" id="CHEBI:15378"/>
        <dbReference type="ChEBI" id="CHEBI:57540"/>
        <dbReference type="ChEBI" id="CHEBI:57945"/>
        <dbReference type="ChEBI" id="CHEBI:83099"/>
        <dbReference type="ChEBI" id="CHEBI:83100"/>
        <dbReference type="EC" id="1.8.1.4"/>
    </reaction>
</comment>
<organism evidence="19 20">
    <name type="scientific">Caloramator fervidus</name>
    <dbReference type="NCBI Taxonomy" id="29344"/>
    <lineage>
        <taxon>Bacteria</taxon>
        <taxon>Bacillati</taxon>
        <taxon>Bacillota</taxon>
        <taxon>Clostridia</taxon>
        <taxon>Eubacteriales</taxon>
        <taxon>Clostridiaceae</taxon>
        <taxon>Caloramator</taxon>
    </lineage>
</organism>
<evidence type="ECO:0000256" key="14">
    <source>
        <dbReference type="PIRSR" id="PIRSR000350-3"/>
    </source>
</evidence>
<proteinExistence type="inferred from homology"/>
<feature type="binding site" evidence="14">
    <location>
        <position position="115"/>
    </location>
    <ligand>
        <name>FAD</name>
        <dbReference type="ChEBI" id="CHEBI:57692"/>
    </ligand>
</feature>
<gene>
    <name evidence="19" type="ORF">SAMN05660865_00684</name>
</gene>
<dbReference type="PIRSF" id="PIRSF000350">
    <property type="entry name" value="Mercury_reductase_MerA"/>
    <property type="match status" value="1"/>
</dbReference>
<comment type="subcellular location">
    <subcellularLocation>
        <location evidence="1">Cytoplasm</location>
    </subcellularLocation>
</comment>
<feature type="binding site" evidence="14">
    <location>
        <position position="52"/>
    </location>
    <ligand>
        <name>FAD</name>
        <dbReference type="ChEBI" id="CHEBI:57692"/>
    </ligand>
</feature>
<evidence type="ECO:0000256" key="5">
    <source>
        <dbReference type="ARBA" id="ARBA00022490"/>
    </source>
</evidence>
<evidence type="ECO:0000256" key="9">
    <source>
        <dbReference type="ARBA" id="ARBA00023027"/>
    </source>
</evidence>
<dbReference type="EMBL" id="FNUK01000006">
    <property type="protein sequence ID" value="SEF64601.1"/>
    <property type="molecule type" value="Genomic_DNA"/>
</dbReference>
<dbReference type="InterPro" id="IPR050151">
    <property type="entry name" value="Class-I_Pyr_Nuc-Dis_Oxidored"/>
</dbReference>
<dbReference type="Pfam" id="PF02852">
    <property type="entry name" value="Pyr_redox_dim"/>
    <property type="match status" value="1"/>
</dbReference>
<dbReference type="InterPro" id="IPR016156">
    <property type="entry name" value="FAD/NAD-linked_Rdtase_dimer_sf"/>
</dbReference>
<keyword evidence="8 16" id="KW-0560">Oxidoreductase</keyword>
<keyword evidence="6 16" id="KW-0285">Flavoprotein</keyword>
<dbReference type="InterPro" id="IPR023753">
    <property type="entry name" value="FAD/NAD-binding_dom"/>
</dbReference>
<dbReference type="PRINTS" id="PR00368">
    <property type="entry name" value="FADPNR"/>
</dbReference>
<evidence type="ECO:0000313" key="19">
    <source>
        <dbReference type="EMBL" id="SEF64601.1"/>
    </source>
</evidence>
<dbReference type="GO" id="GO:0050660">
    <property type="term" value="F:flavin adenine dinucleotide binding"/>
    <property type="evidence" value="ECO:0007669"/>
    <property type="project" value="InterPro"/>
</dbReference>
<comment type="similarity">
    <text evidence="2 16">Belongs to the class-I pyridine nucleotide-disulfide oxidoreductase family.</text>
</comment>
<evidence type="ECO:0000256" key="11">
    <source>
        <dbReference type="ARBA" id="ARBA00023284"/>
    </source>
</evidence>
<evidence type="ECO:0000256" key="7">
    <source>
        <dbReference type="ARBA" id="ARBA00022827"/>
    </source>
</evidence>
<protein>
    <recommendedName>
        <fullName evidence="4 16">Dihydrolipoyl dehydrogenase</fullName>
        <ecNumber evidence="3 16">1.8.1.4</ecNumber>
    </recommendedName>
</protein>
<feature type="binding site" evidence="14">
    <location>
        <position position="306"/>
    </location>
    <ligand>
        <name>FAD</name>
        <dbReference type="ChEBI" id="CHEBI:57692"/>
    </ligand>
</feature>
<keyword evidence="11 16" id="KW-0676">Redox-active center</keyword>
<dbReference type="EC" id="1.8.1.4" evidence="3 16"/>
<dbReference type="Pfam" id="PF07992">
    <property type="entry name" value="Pyr_redox_2"/>
    <property type="match status" value="1"/>
</dbReference>
<dbReference type="PANTHER" id="PTHR22912:SF217">
    <property type="entry name" value="DIHYDROLIPOYL DEHYDROGENASE"/>
    <property type="match status" value="1"/>
</dbReference>
<dbReference type="Gene3D" id="3.50.50.60">
    <property type="entry name" value="FAD/NAD(P)-binding domain"/>
    <property type="match status" value="2"/>
</dbReference>
<evidence type="ECO:0000256" key="4">
    <source>
        <dbReference type="ARBA" id="ARBA00016961"/>
    </source>
</evidence>
<dbReference type="SUPFAM" id="SSF55424">
    <property type="entry name" value="FAD/NAD-linked reductases, dimerisation (C-terminal) domain"/>
    <property type="match status" value="1"/>
</dbReference>
<dbReference type="SUPFAM" id="SSF51905">
    <property type="entry name" value="FAD/NAD(P)-binding domain"/>
    <property type="match status" value="1"/>
</dbReference>
<accession>A0A1H5TR86</accession>
<dbReference type="FunFam" id="3.30.390.30:FF:000001">
    <property type="entry name" value="Dihydrolipoyl dehydrogenase"/>
    <property type="match status" value="1"/>
</dbReference>
<dbReference type="RefSeq" id="WP_103895688.1">
    <property type="nucleotide sequence ID" value="NZ_FNUK01000006.1"/>
</dbReference>
<dbReference type="PRINTS" id="PR00411">
    <property type="entry name" value="PNDRDTASEI"/>
</dbReference>
<dbReference type="GO" id="GO:0006103">
    <property type="term" value="P:2-oxoglutarate metabolic process"/>
    <property type="evidence" value="ECO:0007669"/>
    <property type="project" value="TreeGrafter"/>
</dbReference>